<gene>
    <name evidence="9" type="ORF">PCON_13397</name>
</gene>
<feature type="transmembrane region" description="Helical" evidence="7">
    <location>
        <begin position="438"/>
        <end position="458"/>
    </location>
</feature>
<evidence type="ECO:0000313" key="10">
    <source>
        <dbReference type="Proteomes" id="UP000018144"/>
    </source>
</evidence>
<evidence type="ECO:0000259" key="8">
    <source>
        <dbReference type="PROSITE" id="PS50850"/>
    </source>
</evidence>
<feature type="transmembrane region" description="Helical" evidence="7">
    <location>
        <begin position="254"/>
        <end position="276"/>
    </location>
</feature>
<dbReference type="PANTHER" id="PTHR23508">
    <property type="entry name" value="CARBOXYLIC ACID TRANSPORTER PROTEIN HOMOLOG"/>
    <property type="match status" value="1"/>
</dbReference>
<dbReference type="FunFam" id="1.20.1250.20:FF:000140">
    <property type="entry name" value="Putative MFS phospholipid transporter"/>
    <property type="match status" value="1"/>
</dbReference>
<evidence type="ECO:0000256" key="5">
    <source>
        <dbReference type="ARBA" id="ARBA00022989"/>
    </source>
</evidence>
<dbReference type="InterPro" id="IPR020846">
    <property type="entry name" value="MFS_dom"/>
</dbReference>
<keyword evidence="10" id="KW-1185">Reference proteome</keyword>
<feature type="transmembrane region" description="Helical" evidence="7">
    <location>
        <begin position="82"/>
        <end position="101"/>
    </location>
</feature>
<feature type="transmembrane region" description="Helical" evidence="7">
    <location>
        <begin position="399"/>
        <end position="418"/>
    </location>
</feature>
<organism evidence="9 10">
    <name type="scientific">Pyronema omphalodes (strain CBS 100304)</name>
    <name type="common">Pyronema confluens</name>
    <dbReference type="NCBI Taxonomy" id="1076935"/>
    <lineage>
        <taxon>Eukaryota</taxon>
        <taxon>Fungi</taxon>
        <taxon>Dikarya</taxon>
        <taxon>Ascomycota</taxon>
        <taxon>Pezizomycotina</taxon>
        <taxon>Pezizomycetes</taxon>
        <taxon>Pezizales</taxon>
        <taxon>Pyronemataceae</taxon>
        <taxon>Pyronema</taxon>
    </lineage>
</organism>
<keyword evidence="5 7" id="KW-1133">Transmembrane helix</keyword>
<dbReference type="PANTHER" id="PTHR23508:SF10">
    <property type="entry name" value="CARBOXYLIC ACID TRANSPORTER PROTEIN HOMOLOG"/>
    <property type="match status" value="1"/>
</dbReference>
<dbReference type="InterPro" id="IPR005828">
    <property type="entry name" value="MFS_sugar_transport-like"/>
</dbReference>
<evidence type="ECO:0000256" key="4">
    <source>
        <dbReference type="ARBA" id="ARBA00022692"/>
    </source>
</evidence>
<dbReference type="eggNOG" id="KOG0252">
    <property type="taxonomic scope" value="Eukaryota"/>
</dbReference>
<evidence type="ECO:0000256" key="6">
    <source>
        <dbReference type="ARBA" id="ARBA00023136"/>
    </source>
</evidence>
<dbReference type="PROSITE" id="PS50850">
    <property type="entry name" value="MFS"/>
    <property type="match status" value="1"/>
</dbReference>
<accession>U4LLT5</accession>
<dbReference type="Gene3D" id="1.20.1250.20">
    <property type="entry name" value="MFS general substrate transporter like domains"/>
    <property type="match status" value="1"/>
</dbReference>
<feature type="transmembrane region" description="Helical" evidence="7">
    <location>
        <begin position="108"/>
        <end position="130"/>
    </location>
</feature>
<keyword evidence="3" id="KW-0813">Transport</keyword>
<protein>
    <submittedName>
        <fullName evidence="9">Similar to Probable metabolite transport protein C1271.09 acc. no. O94342</fullName>
    </submittedName>
</protein>
<feature type="transmembrane region" description="Helical" evidence="7">
    <location>
        <begin position="216"/>
        <end position="233"/>
    </location>
</feature>
<dbReference type="GO" id="GO:0005886">
    <property type="term" value="C:plasma membrane"/>
    <property type="evidence" value="ECO:0007669"/>
    <property type="project" value="TreeGrafter"/>
</dbReference>
<dbReference type="GO" id="GO:0046943">
    <property type="term" value="F:carboxylic acid transmembrane transporter activity"/>
    <property type="evidence" value="ECO:0007669"/>
    <property type="project" value="TreeGrafter"/>
</dbReference>
<feature type="transmembrane region" description="Helical" evidence="7">
    <location>
        <begin position="179"/>
        <end position="204"/>
    </location>
</feature>
<keyword evidence="4 7" id="KW-0812">Transmembrane</keyword>
<dbReference type="Proteomes" id="UP000018144">
    <property type="component" value="Unassembled WGS sequence"/>
</dbReference>
<sequence>MALNPFPLEPASTINSQIMADDPDTDEVPSTKSKWERVWPVFACGAGLYSDGYLNAVIGQVSVMLARIYPKEYENSSARSNVSSIAFAGTVIGQLLFGYIADRYTRKLAMTVSAGILILMAALCTASYGAKGSVEGLITMLVVCRFFLGIGIGGEYPAGSVAAAEATSEVKSGTRNRWFILFTNFAIDVGFVVAAFVPLVFVWILGQSRHALMINWRVSLGLGIIPPFALFFLRMRLEEPEQTKKNTMANTKTPYWLCFKYYWFRLFLVCAIWFIYDFAVYSAGIYSATIISHVAGGDDLVVGFGWNVVLNLFYIPGSFVGCFISDKIGPRYCLILGLILQAITGLLMAGFYGQLATSKYIGAFVVVYGMFLTFGELGPGNNIGLLASKTSATPIRGQYYGIAAAIGKVGAFVGTYVFPIIIKNSGGSDSIRGNQAPFWVSSCLCVFSAGLAFLLPHIGQDTIIKEDKLFREYLTANGYDVSQMGYKNVENRAETGQVAEPEKN</sequence>
<reference evidence="9 10" key="1">
    <citation type="journal article" date="2013" name="PLoS Genet.">
        <title>The genome and development-dependent transcriptomes of Pyronema confluens: a window into fungal evolution.</title>
        <authorList>
            <person name="Traeger S."/>
            <person name="Altegoer F."/>
            <person name="Freitag M."/>
            <person name="Gabaldon T."/>
            <person name="Kempken F."/>
            <person name="Kumar A."/>
            <person name="Marcet-Houben M."/>
            <person name="Poggeler S."/>
            <person name="Stajich J.E."/>
            <person name="Nowrousian M."/>
        </authorList>
    </citation>
    <scope>NUCLEOTIDE SEQUENCE [LARGE SCALE GENOMIC DNA]</scope>
    <source>
        <strain evidence="10">CBS 100304</strain>
        <tissue evidence="9">Vegetative mycelium</tissue>
    </source>
</reference>
<evidence type="ECO:0000256" key="3">
    <source>
        <dbReference type="ARBA" id="ARBA00022448"/>
    </source>
</evidence>
<feature type="domain" description="Major facilitator superfamily (MFS) profile" evidence="8">
    <location>
        <begin position="40"/>
        <end position="460"/>
    </location>
</feature>
<feature type="transmembrane region" description="Helical" evidence="7">
    <location>
        <begin position="136"/>
        <end position="158"/>
    </location>
</feature>
<feature type="transmembrane region" description="Helical" evidence="7">
    <location>
        <begin position="332"/>
        <end position="354"/>
    </location>
</feature>
<dbReference type="Pfam" id="PF00083">
    <property type="entry name" value="Sugar_tr"/>
    <property type="match status" value="2"/>
</dbReference>
<evidence type="ECO:0000256" key="1">
    <source>
        <dbReference type="ARBA" id="ARBA00004141"/>
    </source>
</evidence>
<dbReference type="SUPFAM" id="SSF103473">
    <property type="entry name" value="MFS general substrate transporter"/>
    <property type="match status" value="1"/>
</dbReference>
<evidence type="ECO:0000313" key="9">
    <source>
        <dbReference type="EMBL" id="CCX32557.1"/>
    </source>
</evidence>
<dbReference type="OrthoDB" id="2261376at2759"/>
<feature type="transmembrane region" description="Helical" evidence="7">
    <location>
        <begin position="360"/>
        <end position="378"/>
    </location>
</feature>
<name>U4LLT5_PYROM</name>
<comment type="similarity">
    <text evidence="2">Belongs to the major facilitator superfamily. Sugar transporter (TC 2.A.1.1) family.</text>
</comment>
<evidence type="ECO:0000256" key="2">
    <source>
        <dbReference type="ARBA" id="ARBA00010992"/>
    </source>
</evidence>
<dbReference type="STRING" id="1076935.U4LLT5"/>
<evidence type="ECO:0000256" key="7">
    <source>
        <dbReference type="SAM" id="Phobius"/>
    </source>
</evidence>
<dbReference type="AlphaFoldDB" id="U4LLT5"/>
<comment type="subcellular location">
    <subcellularLocation>
        <location evidence="1">Membrane</location>
        <topology evidence="1">Multi-pass membrane protein</topology>
    </subcellularLocation>
</comment>
<dbReference type="InterPro" id="IPR036259">
    <property type="entry name" value="MFS_trans_sf"/>
</dbReference>
<dbReference type="OMA" id="IMFTNFQ"/>
<keyword evidence="6 7" id="KW-0472">Membrane</keyword>
<dbReference type="EMBL" id="HF935890">
    <property type="protein sequence ID" value="CCX32557.1"/>
    <property type="molecule type" value="Genomic_DNA"/>
</dbReference>
<feature type="transmembrane region" description="Helical" evidence="7">
    <location>
        <begin position="304"/>
        <end position="325"/>
    </location>
</feature>
<proteinExistence type="inferred from homology"/>